<gene>
    <name evidence="3" type="ORF">GCM10010390_36660</name>
</gene>
<dbReference type="PANTHER" id="PTHR42760">
    <property type="entry name" value="SHORT-CHAIN DEHYDROGENASES/REDUCTASES FAMILY MEMBER"/>
    <property type="match status" value="1"/>
</dbReference>
<evidence type="ECO:0000256" key="1">
    <source>
        <dbReference type="ARBA" id="ARBA00006484"/>
    </source>
</evidence>
<feature type="region of interest" description="Disordered" evidence="2">
    <location>
        <begin position="116"/>
        <end position="160"/>
    </location>
</feature>
<dbReference type="CDD" id="cd05233">
    <property type="entry name" value="SDR_c"/>
    <property type="match status" value="1"/>
</dbReference>
<dbReference type="EMBL" id="BAAABZ010000025">
    <property type="protein sequence ID" value="GAA0531127.1"/>
    <property type="molecule type" value="Genomic_DNA"/>
</dbReference>
<organism evidence="3 4">
    <name type="scientific">Streptomyces mordarskii</name>
    <dbReference type="NCBI Taxonomy" id="1226758"/>
    <lineage>
        <taxon>Bacteria</taxon>
        <taxon>Bacillati</taxon>
        <taxon>Actinomycetota</taxon>
        <taxon>Actinomycetes</taxon>
        <taxon>Kitasatosporales</taxon>
        <taxon>Streptomycetaceae</taxon>
        <taxon>Streptomyces</taxon>
    </lineage>
</organism>
<comment type="caution">
    <text evidence="3">The sequence shown here is derived from an EMBL/GenBank/DDBJ whole genome shotgun (WGS) entry which is preliminary data.</text>
</comment>
<dbReference type="Pfam" id="PF13561">
    <property type="entry name" value="adh_short_C2"/>
    <property type="match status" value="1"/>
</dbReference>
<evidence type="ECO:0000313" key="4">
    <source>
        <dbReference type="Proteomes" id="UP001501576"/>
    </source>
</evidence>
<dbReference type="InterPro" id="IPR002347">
    <property type="entry name" value="SDR_fam"/>
</dbReference>
<proteinExistence type="inferred from homology"/>
<comment type="similarity">
    <text evidence="1">Belongs to the short-chain dehydrogenases/reductases (SDR) family.</text>
</comment>
<accession>A0ABP3MYN7</accession>
<dbReference type="InterPro" id="IPR036291">
    <property type="entry name" value="NAD(P)-bd_dom_sf"/>
</dbReference>
<feature type="compositionally biased region" description="Basic and acidic residues" evidence="2">
    <location>
        <begin position="116"/>
        <end position="128"/>
    </location>
</feature>
<reference evidence="4" key="1">
    <citation type="journal article" date="2019" name="Int. J. Syst. Evol. Microbiol.">
        <title>The Global Catalogue of Microorganisms (GCM) 10K type strain sequencing project: providing services to taxonomists for standard genome sequencing and annotation.</title>
        <authorList>
            <consortium name="The Broad Institute Genomics Platform"/>
            <consortium name="The Broad Institute Genome Sequencing Center for Infectious Disease"/>
            <person name="Wu L."/>
            <person name="Ma J."/>
        </authorList>
    </citation>
    <scope>NUCLEOTIDE SEQUENCE [LARGE SCALE GENOMIC DNA]</scope>
    <source>
        <strain evidence="4">JCM 5052</strain>
    </source>
</reference>
<sequence length="160" mass="16614">MAGREHGAVITIGSSAARTPAPIGAAYGASEAGVEILTRYWATEFGGSGVRVNAVSPGPVKTDGTSDMFGDQIAVLDQVNAPATARLCHRTAEHTGRPENADDHGRLVLGHRPDRLHERGGHEEHAHEGVTAPGRLGGATPVMAKRSTAPAPRAQFGGMR</sequence>
<keyword evidence="4" id="KW-1185">Reference proteome</keyword>
<dbReference type="Proteomes" id="UP001501576">
    <property type="component" value="Unassembled WGS sequence"/>
</dbReference>
<name>A0ABP3MYN7_9ACTN</name>
<evidence type="ECO:0000313" key="3">
    <source>
        <dbReference type="EMBL" id="GAA0531127.1"/>
    </source>
</evidence>
<dbReference type="SUPFAM" id="SSF51735">
    <property type="entry name" value="NAD(P)-binding Rossmann-fold domains"/>
    <property type="match status" value="1"/>
</dbReference>
<evidence type="ECO:0000256" key="2">
    <source>
        <dbReference type="SAM" id="MobiDB-lite"/>
    </source>
</evidence>
<protein>
    <recommendedName>
        <fullName evidence="5">SDR family oxidoreductase</fullName>
    </recommendedName>
</protein>
<dbReference type="PRINTS" id="PR00081">
    <property type="entry name" value="GDHRDH"/>
</dbReference>
<dbReference type="Gene3D" id="3.40.50.720">
    <property type="entry name" value="NAD(P)-binding Rossmann-like Domain"/>
    <property type="match status" value="1"/>
</dbReference>
<evidence type="ECO:0008006" key="5">
    <source>
        <dbReference type="Google" id="ProtNLM"/>
    </source>
</evidence>